<dbReference type="InterPro" id="IPR011009">
    <property type="entry name" value="Kinase-like_dom_sf"/>
</dbReference>
<evidence type="ECO:0000259" key="7">
    <source>
        <dbReference type="PROSITE" id="PS50011"/>
    </source>
</evidence>
<dbReference type="GO" id="GO:0005524">
    <property type="term" value="F:ATP binding"/>
    <property type="evidence" value="ECO:0007669"/>
    <property type="project" value="UniProtKB-KW"/>
</dbReference>
<keyword evidence="6" id="KW-1133">Transmembrane helix</keyword>
<evidence type="ECO:0000256" key="1">
    <source>
        <dbReference type="ARBA" id="ARBA00012513"/>
    </source>
</evidence>
<proteinExistence type="predicted"/>
<dbReference type="InterPro" id="IPR050660">
    <property type="entry name" value="NEK_Ser/Thr_kinase"/>
</dbReference>
<keyword evidence="4 8" id="KW-0418">Kinase</keyword>
<dbReference type="RefSeq" id="WP_120626107.1">
    <property type="nucleotide sequence ID" value="NZ_RAWG01000088.1"/>
</dbReference>
<evidence type="ECO:0000256" key="4">
    <source>
        <dbReference type="ARBA" id="ARBA00022777"/>
    </source>
</evidence>
<accession>A0A3A8NDE7</accession>
<dbReference type="OrthoDB" id="5492792at2"/>
<gene>
    <name evidence="8" type="ORF">D7X12_15820</name>
</gene>
<dbReference type="EMBL" id="RAWG01000088">
    <property type="protein sequence ID" value="RKH42377.1"/>
    <property type="molecule type" value="Genomic_DNA"/>
</dbReference>
<keyword evidence="6" id="KW-0472">Membrane</keyword>
<protein>
    <recommendedName>
        <fullName evidence="1">non-specific serine/threonine protein kinase</fullName>
        <ecNumber evidence="1">2.7.11.1</ecNumber>
    </recommendedName>
</protein>
<dbReference type="InterPro" id="IPR000719">
    <property type="entry name" value="Prot_kinase_dom"/>
</dbReference>
<dbReference type="SMART" id="SM00220">
    <property type="entry name" value="S_TKc"/>
    <property type="match status" value="1"/>
</dbReference>
<dbReference type="PROSITE" id="PS00108">
    <property type="entry name" value="PROTEIN_KINASE_ST"/>
    <property type="match status" value="1"/>
</dbReference>
<dbReference type="AlphaFoldDB" id="A0A3A8NDE7"/>
<comment type="caution">
    <text evidence="8">The sequence shown here is derived from an EMBL/GenBank/DDBJ whole genome shotgun (WGS) entry which is preliminary data.</text>
</comment>
<dbReference type="PROSITE" id="PS50011">
    <property type="entry name" value="PROTEIN_KINASE_DOM"/>
    <property type="match status" value="1"/>
</dbReference>
<evidence type="ECO:0000256" key="6">
    <source>
        <dbReference type="SAM" id="Phobius"/>
    </source>
</evidence>
<name>A0A3A8NDE7_9BACT</name>
<evidence type="ECO:0000313" key="8">
    <source>
        <dbReference type="EMBL" id="RKH42377.1"/>
    </source>
</evidence>
<dbReference type="InterPro" id="IPR008271">
    <property type="entry name" value="Ser/Thr_kinase_AS"/>
</dbReference>
<dbReference type="EC" id="2.7.11.1" evidence="1"/>
<dbReference type="GO" id="GO:0004674">
    <property type="term" value="F:protein serine/threonine kinase activity"/>
    <property type="evidence" value="ECO:0007669"/>
    <property type="project" value="UniProtKB-KW"/>
</dbReference>
<keyword evidence="9" id="KW-1185">Reference proteome</keyword>
<dbReference type="PANTHER" id="PTHR43671:SF13">
    <property type="entry name" value="SERINE_THREONINE-PROTEIN KINASE NEK2"/>
    <property type="match status" value="1"/>
</dbReference>
<feature type="domain" description="Protein kinase" evidence="7">
    <location>
        <begin position="20"/>
        <end position="294"/>
    </location>
</feature>
<keyword evidence="3" id="KW-0547">Nucleotide-binding</keyword>
<dbReference type="SUPFAM" id="SSF56112">
    <property type="entry name" value="Protein kinase-like (PK-like)"/>
    <property type="match status" value="1"/>
</dbReference>
<keyword evidence="5" id="KW-0067">ATP-binding</keyword>
<dbReference type="Proteomes" id="UP000273405">
    <property type="component" value="Unassembled WGS sequence"/>
</dbReference>
<evidence type="ECO:0000313" key="9">
    <source>
        <dbReference type="Proteomes" id="UP000273405"/>
    </source>
</evidence>
<evidence type="ECO:0000256" key="2">
    <source>
        <dbReference type="ARBA" id="ARBA00022679"/>
    </source>
</evidence>
<dbReference type="Pfam" id="PF00069">
    <property type="entry name" value="Pkinase"/>
    <property type="match status" value="1"/>
</dbReference>
<organism evidence="8 9">
    <name type="scientific">Corallococcus sicarius</name>
    <dbReference type="NCBI Taxonomy" id="2316726"/>
    <lineage>
        <taxon>Bacteria</taxon>
        <taxon>Pseudomonadati</taxon>
        <taxon>Myxococcota</taxon>
        <taxon>Myxococcia</taxon>
        <taxon>Myxococcales</taxon>
        <taxon>Cystobacterineae</taxon>
        <taxon>Myxococcaceae</taxon>
        <taxon>Corallococcus</taxon>
    </lineage>
</organism>
<evidence type="ECO:0000256" key="5">
    <source>
        <dbReference type="ARBA" id="ARBA00022840"/>
    </source>
</evidence>
<keyword evidence="8" id="KW-0723">Serine/threonine-protein kinase</keyword>
<reference evidence="9" key="1">
    <citation type="submission" date="2018-09" db="EMBL/GenBank/DDBJ databases">
        <authorList>
            <person name="Livingstone P.G."/>
            <person name="Whitworth D.E."/>
        </authorList>
    </citation>
    <scope>NUCLEOTIDE SEQUENCE [LARGE SCALE GENOMIC DNA]</scope>
    <source>
        <strain evidence="9">CA040B</strain>
    </source>
</reference>
<feature type="transmembrane region" description="Helical" evidence="6">
    <location>
        <begin position="359"/>
        <end position="378"/>
    </location>
</feature>
<sequence>MTMSPLHPDHLTAGNQVGPWRILEFLGGGGGGRLFKVEREEHPGQPFTMKVALRPAGQHASEEEDADGRVSREAAIHMAYDTGLKVHALDHWLGPSGYLYFVTDYVEGETFTEWCWRMKPTAARLLEVFTEVVRLVDKLHRRHLWHRDLKGANILIRKEDGHPVLIDFGVARQPGMVTLTVGVPPTSPHLLPPECLAFLAEGAWKEGSAFEPGTAGDLYALGMLLYEALSDVYAFDPKLPYDQLVLAIATKIPTAPHVINPRVPRTLSDISLRLLAKRPEDRFANTEALLQALWDAAKEKKKPEWQVSLEQPLPEEIAPQEVHGEAGSAEVDVPVPEESEPAADAQPVGAHVPRTRRHVVTWGLCGVLAVLLALWLALSMLAPPPEKGSLSVPTSLTPPSSIAALRRFTPVRQAAAVLCATAGLACPSAPTRPDTNVRCPEVATQAMFQQLSLRKDLNAVIDINQPGDQSQLGTYQDGPIVGRIVGYSWSDPALPDGTLLYGRMWTGPGIYEGDDEAVIARYTEARLPDGRTYPVCIVLGGPEGRVRKLPGSKAGATVLPRELPVSAVWRWM</sequence>
<dbReference type="PANTHER" id="PTHR43671">
    <property type="entry name" value="SERINE/THREONINE-PROTEIN KINASE NEK"/>
    <property type="match status" value="1"/>
</dbReference>
<keyword evidence="6" id="KW-0812">Transmembrane</keyword>
<evidence type="ECO:0000256" key="3">
    <source>
        <dbReference type="ARBA" id="ARBA00022741"/>
    </source>
</evidence>
<dbReference type="Gene3D" id="1.10.510.10">
    <property type="entry name" value="Transferase(Phosphotransferase) domain 1"/>
    <property type="match status" value="1"/>
</dbReference>
<keyword evidence="2" id="KW-0808">Transferase</keyword>